<dbReference type="EMBL" id="CADIKH010000069">
    <property type="protein sequence ID" value="CAB3773135.1"/>
    <property type="molecule type" value="Genomic_DNA"/>
</dbReference>
<organism evidence="1 2">
    <name type="scientific">Paraburkholderia humisilvae</name>
    <dbReference type="NCBI Taxonomy" id="627669"/>
    <lineage>
        <taxon>Bacteria</taxon>
        <taxon>Pseudomonadati</taxon>
        <taxon>Pseudomonadota</taxon>
        <taxon>Betaproteobacteria</taxon>
        <taxon>Burkholderiales</taxon>
        <taxon>Burkholderiaceae</taxon>
        <taxon>Paraburkholderia</taxon>
    </lineage>
</organism>
<dbReference type="RefSeq" id="WP_175232454.1">
    <property type="nucleotide sequence ID" value="NZ_CADIKH010000069.1"/>
</dbReference>
<reference evidence="1 2" key="1">
    <citation type="submission" date="2020-04" db="EMBL/GenBank/DDBJ databases">
        <authorList>
            <person name="De Canck E."/>
        </authorList>
    </citation>
    <scope>NUCLEOTIDE SEQUENCE [LARGE SCALE GENOMIC DNA]</scope>
    <source>
        <strain evidence="1 2">LMG 29542</strain>
    </source>
</reference>
<dbReference type="AlphaFoldDB" id="A0A6J5F747"/>
<evidence type="ECO:0000313" key="1">
    <source>
        <dbReference type="EMBL" id="CAB3773135.1"/>
    </source>
</evidence>
<proteinExistence type="predicted"/>
<evidence type="ECO:0000313" key="2">
    <source>
        <dbReference type="Proteomes" id="UP000494363"/>
    </source>
</evidence>
<sequence>MNHYQLETDLQHLEQVLARISLNDRIPLSYWRKRVDSLTSVASVPSQRSRVQKLNAALRALEERAQA</sequence>
<protein>
    <submittedName>
        <fullName evidence="1">Uncharacterized protein</fullName>
    </submittedName>
</protein>
<accession>A0A6J5F747</accession>
<name>A0A6J5F747_9BURK</name>
<dbReference type="Proteomes" id="UP000494363">
    <property type="component" value="Unassembled WGS sequence"/>
</dbReference>
<keyword evidence="2" id="KW-1185">Reference proteome</keyword>
<gene>
    <name evidence="1" type="ORF">LMG29542_07114</name>
</gene>